<dbReference type="Gene3D" id="3.30.1370.160">
    <property type="match status" value="1"/>
</dbReference>
<sequence length="261" mass="28780">MEKRLLLDKLSASAEERVLLGRLWDALERCRSRNIPEESGFLSPHEQALAGQLMQALGVQEGWALWGGYQGAQRRQMHFLPDWAQGPEAGAIRALRCRFYETDHPTHRDFLGSLMGLGLTREKIGDILVSPQWADVLVGSSVADFLLQEWSQAGRVHLRLSEIGPEEIAVPEQPAKLLRDTVASLRLDSVLAAGFSLSRSVAADLIRSGKVEVNWMSCEKPDAPVQQGDVLTARGLGKCLVESVGGQSRKGRTGITMKRFL</sequence>
<evidence type="ECO:0000259" key="2">
    <source>
        <dbReference type="SMART" id="SM00363"/>
    </source>
</evidence>
<dbReference type="PANTHER" id="PTHR13633:SF3">
    <property type="entry name" value="MITOCHONDRIAL TRANSCRIPTION RESCUE FACTOR 1"/>
    <property type="match status" value="1"/>
</dbReference>
<evidence type="ECO:0000313" key="4">
    <source>
        <dbReference type="Proteomes" id="UP000681343"/>
    </source>
</evidence>
<dbReference type="CDD" id="cd00165">
    <property type="entry name" value="S4"/>
    <property type="match status" value="1"/>
</dbReference>
<dbReference type="PROSITE" id="PS50889">
    <property type="entry name" value="S4"/>
    <property type="match status" value="1"/>
</dbReference>
<dbReference type="Gene3D" id="3.10.290.10">
    <property type="entry name" value="RNA-binding S4 domain"/>
    <property type="match status" value="1"/>
</dbReference>
<dbReference type="InterPro" id="IPR036986">
    <property type="entry name" value="S4_RNA-bd_sf"/>
</dbReference>
<dbReference type="KEGG" id="vfa:MM35RIKEN_00710"/>
<name>A0A810PLI7_9FIRM</name>
<accession>A0A810PLI7</accession>
<dbReference type="Gene3D" id="3.30.70.330">
    <property type="match status" value="1"/>
</dbReference>
<dbReference type="SMART" id="SM00363">
    <property type="entry name" value="S4"/>
    <property type="match status" value="1"/>
</dbReference>
<dbReference type="Pfam" id="PF01479">
    <property type="entry name" value="S4"/>
    <property type="match status" value="1"/>
</dbReference>
<keyword evidence="4" id="KW-1185">Reference proteome</keyword>
<dbReference type="AlphaFoldDB" id="A0A810PLI7"/>
<evidence type="ECO:0000256" key="1">
    <source>
        <dbReference type="PROSITE-ProRule" id="PRU00182"/>
    </source>
</evidence>
<gene>
    <name evidence="3" type="primary">ylmH</name>
    <name evidence="3" type="ORF">MM35RIKEN_00710</name>
</gene>
<dbReference type="Proteomes" id="UP000681343">
    <property type="component" value="Chromosome"/>
</dbReference>
<keyword evidence="1" id="KW-0694">RNA-binding</keyword>
<dbReference type="GO" id="GO:0003723">
    <property type="term" value="F:RNA binding"/>
    <property type="evidence" value="ECO:0007669"/>
    <property type="project" value="UniProtKB-KW"/>
</dbReference>
<proteinExistence type="predicted"/>
<dbReference type="Pfam" id="PF17774">
    <property type="entry name" value="YlmH_RBD"/>
    <property type="match status" value="1"/>
</dbReference>
<dbReference type="InterPro" id="IPR040591">
    <property type="entry name" value="RqcP2_RBD"/>
</dbReference>
<dbReference type="InterPro" id="IPR002942">
    <property type="entry name" value="S4_RNA-bd"/>
</dbReference>
<reference evidence="3" key="1">
    <citation type="submission" date="2020-09" db="EMBL/GenBank/DDBJ databases">
        <title>New species isolated from human feces.</title>
        <authorList>
            <person name="Kitahara M."/>
            <person name="Shigeno Y."/>
            <person name="Shime M."/>
            <person name="Matsumoto Y."/>
            <person name="Nakamura S."/>
            <person name="Motooka D."/>
            <person name="Fukuoka S."/>
            <person name="Nishikawa H."/>
            <person name="Benno Y."/>
        </authorList>
    </citation>
    <scope>NUCLEOTIDE SEQUENCE</scope>
    <source>
        <strain evidence="3">MM35</strain>
    </source>
</reference>
<dbReference type="SUPFAM" id="SSF55174">
    <property type="entry name" value="Alpha-L RNA-binding motif"/>
    <property type="match status" value="1"/>
</dbReference>
<evidence type="ECO:0000313" key="3">
    <source>
        <dbReference type="EMBL" id="BCK77879.1"/>
    </source>
</evidence>
<dbReference type="PANTHER" id="PTHR13633">
    <property type="entry name" value="MITOCHONDRIAL TRANSCRIPTION RESCUE FACTOR 1"/>
    <property type="match status" value="1"/>
</dbReference>
<dbReference type="EMBL" id="AP023415">
    <property type="protein sequence ID" value="BCK77879.1"/>
    <property type="molecule type" value="Genomic_DNA"/>
</dbReference>
<protein>
    <submittedName>
        <fullName evidence="3">Putative RNA-binding protein YlmH</fullName>
    </submittedName>
</protein>
<organism evidence="3 4">
    <name type="scientific">Vescimonas fastidiosa</name>
    <dbReference type="NCBI Taxonomy" id="2714353"/>
    <lineage>
        <taxon>Bacteria</taxon>
        <taxon>Bacillati</taxon>
        <taxon>Bacillota</taxon>
        <taxon>Clostridia</taxon>
        <taxon>Eubacteriales</taxon>
        <taxon>Oscillospiraceae</taxon>
        <taxon>Vescimonas</taxon>
    </lineage>
</organism>
<dbReference type="RefSeq" id="WP_212818307.1">
    <property type="nucleotide sequence ID" value="NZ_AP023415.1"/>
</dbReference>
<feature type="domain" description="RNA-binding S4" evidence="2">
    <location>
        <begin position="185"/>
        <end position="242"/>
    </location>
</feature>
<dbReference type="InterPro" id="IPR012677">
    <property type="entry name" value="Nucleotide-bd_a/b_plait_sf"/>
</dbReference>